<dbReference type="GO" id="GO:0016020">
    <property type="term" value="C:membrane"/>
    <property type="evidence" value="ECO:0007669"/>
    <property type="project" value="UniProtKB-SubCell"/>
</dbReference>
<keyword evidence="10" id="KW-1185">Reference proteome</keyword>
<name>A0A9W9FC49_9EURO</name>
<comment type="subcellular location">
    <subcellularLocation>
        <location evidence="1">Membrane</location>
        <topology evidence="1">Multi-pass membrane protein</topology>
    </subcellularLocation>
</comment>
<reference evidence="9" key="2">
    <citation type="journal article" date="2023" name="IMA Fungus">
        <title>Comparative genomic study of the Penicillium genus elucidates a diverse pangenome and 15 lateral gene transfer events.</title>
        <authorList>
            <person name="Petersen C."/>
            <person name="Sorensen T."/>
            <person name="Nielsen M.R."/>
            <person name="Sondergaard T.E."/>
            <person name="Sorensen J.L."/>
            <person name="Fitzpatrick D.A."/>
            <person name="Frisvad J.C."/>
            <person name="Nielsen K.L."/>
        </authorList>
    </citation>
    <scope>NUCLEOTIDE SEQUENCE</scope>
    <source>
        <strain evidence="9">IBT 30069</strain>
    </source>
</reference>
<comment type="similarity">
    <text evidence="5">Belongs to the SAT4 family.</text>
</comment>
<feature type="transmembrane region" description="Helical" evidence="7">
    <location>
        <begin position="127"/>
        <end position="150"/>
    </location>
</feature>
<feature type="compositionally biased region" description="Basic and acidic residues" evidence="6">
    <location>
        <begin position="331"/>
        <end position="340"/>
    </location>
</feature>
<evidence type="ECO:0000256" key="7">
    <source>
        <dbReference type="SAM" id="Phobius"/>
    </source>
</evidence>
<dbReference type="InterPro" id="IPR052337">
    <property type="entry name" value="SAT4-like"/>
</dbReference>
<dbReference type="Proteomes" id="UP001149165">
    <property type="component" value="Unassembled WGS sequence"/>
</dbReference>
<dbReference type="OrthoDB" id="10017208at2759"/>
<organism evidence="9 10">
    <name type="scientific">Penicillium angulare</name>
    <dbReference type="NCBI Taxonomy" id="116970"/>
    <lineage>
        <taxon>Eukaryota</taxon>
        <taxon>Fungi</taxon>
        <taxon>Dikarya</taxon>
        <taxon>Ascomycota</taxon>
        <taxon>Pezizomycotina</taxon>
        <taxon>Eurotiomycetes</taxon>
        <taxon>Eurotiomycetidae</taxon>
        <taxon>Eurotiales</taxon>
        <taxon>Aspergillaceae</taxon>
        <taxon>Penicillium</taxon>
    </lineage>
</organism>
<gene>
    <name evidence="9" type="ORF">N7456_008170</name>
</gene>
<sequence>MGSYGLESKDGKDIVIVMLVFGWIAIASTVLRVLSRRMRDVSLAAEDYMMMFATCMVVASTIVVIMTVTKGGVGLHALKPVAWADIEFVLKMIIVCQCLYGVGLAIVKTAMMTLYYKLFGTKKSMRIAIYTTGAIVWAWALSIVLESFLLCHPIPYNWNPTIPGGGCGNRNAAFVVAGVLNMVTDFMVMALPIPYIIKLQLPVGRKVGLIVAFSLGLFVSAISMVRVVSLMRINFADVTYTLPIPLMWSIVEEQLAIVAANVPLLRPVFSAITPSRWLGSSDRGTGPSYDFGLRKGSSKNYPLTRMDQGINKIEVTSHQSKGSRHVTTPRWSDDGVDGRSDTGLTSNGAPPDGIHMWQEFRVDETSSK</sequence>
<evidence type="ECO:0000256" key="2">
    <source>
        <dbReference type="ARBA" id="ARBA00022692"/>
    </source>
</evidence>
<feature type="transmembrane region" description="Helical" evidence="7">
    <location>
        <begin position="47"/>
        <end position="68"/>
    </location>
</feature>
<dbReference type="PANTHER" id="PTHR33048">
    <property type="entry name" value="PTH11-LIKE INTEGRAL MEMBRANE PROTEIN (AFU_ORTHOLOGUE AFUA_5G11245)"/>
    <property type="match status" value="1"/>
</dbReference>
<dbReference type="InterPro" id="IPR049326">
    <property type="entry name" value="Rhodopsin_dom_fungi"/>
</dbReference>
<evidence type="ECO:0000313" key="9">
    <source>
        <dbReference type="EMBL" id="KAJ5097449.1"/>
    </source>
</evidence>
<reference evidence="9" key="1">
    <citation type="submission" date="2022-11" db="EMBL/GenBank/DDBJ databases">
        <authorList>
            <person name="Petersen C."/>
        </authorList>
    </citation>
    <scope>NUCLEOTIDE SEQUENCE</scope>
    <source>
        <strain evidence="9">IBT 30069</strain>
    </source>
</reference>
<protein>
    <recommendedName>
        <fullName evidence="8">Rhodopsin domain-containing protein</fullName>
    </recommendedName>
</protein>
<proteinExistence type="inferred from homology"/>
<feature type="transmembrane region" description="Helical" evidence="7">
    <location>
        <begin position="88"/>
        <end position="107"/>
    </location>
</feature>
<feature type="compositionally biased region" description="Polar residues" evidence="6">
    <location>
        <begin position="314"/>
        <end position="330"/>
    </location>
</feature>
<keyword evidence="3 7" id="KW-1133">Transmembrane helix</keyword>
<dbReference type="Pfam" id="PF20684">
    <property type="entry name" value="Fung_rhodopsin"/>
    <property type="match status" value="1"/>
</dbReference>
<feature type="region of interest" description="Disordered" evidence="6">
    <location>
        <begin position="314"/>
        <end position="368"/>
    </location>
</feature>
<feature type="transmembrane region" description="Helical" evidence="7">
    <location>
        <begin position="209"/>
        <end position="231"/>
    </location>
</feature>
<feature type="transmembrane region" description="Helical" evidence="7">
    <location>
        <begin position="172"/>
        <end position="197"/>
    </location>
</feature>
<evidence type="ECO:0000256" key="3">
    <source>
        <dbReference type="ARBA" id="ARBA00022989"/>
    </source>
</evidence>
<feature type="compositionally biased region" description="Basic and acidic residues" evidence="6">
    <location>
        <begin position="358"/>
        <end position="368"/>
    </location>
</feature>
<evidence type="ECO:0000256" key="6">
    <source>
        <dbReference type="SAM" id="MobiDB-lite"/>
    </source>
</evidence>
<dbReference type="AlphaFoldDB" id="A0A9W9FC49"/>
<evidence type="ECO:0000256" key="4">
    <source>
        <dbReference type="ARBA" id="ARBA00023136"/>
    </source>
</evidence>
<feature type="transmembrane region" description="Helical" evidence="7">
    <location>
        <begin position="14"/>
        <end position="35"/>
    </location>
</feature>
<dbReference type="PANTHER" id="PTHR33048:SF161">
    <property type="entry name" value="INTEGRAL MEMBRANE PROTEIN"/>
    <property type="match status" value="1"/>
</dbReference>
<evidence type="ECO:0000256" key="1">
    <source>
        <dbReference type="ARBA" id="ARBA00004141"/>
    </source>
</evidence>
<comment type="caution">
    <text evidence="9">The sequence shown here is derived from an EMBL/GenBank/DDBJ whole genome shotgun (WGS) entry which is preliminary data.</text>
</comment>
<keyword evidence="2 7" id="KW-0812">Transmembrane</keyword>
<evidence type="ECO:0000259" key="8">
    <source>
        <dbReference type="Pfam" id="PF20684"/>
    </source>
</evidence>
<evidence type="ECO:0000313" key="10">
    <source>
        <dbReference type="Proteomes" id="UP001149165"/>
    </source>
</evidence>
<accession>A0A9W9FC49</accession>
<evidence type="ECO:0000256" key="5">
    <source>
        <dbReference type="ARBA" id="ARBA00038359"/>
    </source>
</evidence>
<keyword evidence="4 7" id="KW-0472">Membrane</keyword>
<dbReference type="EMBL" id="JAPQKH010000005">
    <property type="protein sequence ID" value="KAJ5097449.1"/>
    <property type="molecule type" value="Genomic_DNA"/>
</dbReference>
<feature type="domain" description="Rhodopsin" evidence="8">
    <location>
        <begin position="31"/>
        <end position="270"/>
    </location>
</feature>